<keyword evidence="3 8" id="KW-0597">Phosphoprotein</keyword>
<comment type="subcellular location">
    <subcellularLocation>
        <location evidence="1">Cytoplasm</location>
    </subcellularLocation>
</comment>
<keyword evidence="2" id="KW-0963">Cytoplasm</keyword>
<dbReference type="PROSITE" id="PS50110">
    <property type="entry name" value="RESPONSE_REGULATORY"/>
    <property type="match status" value="1"/>
</dbReference>
<evidence type="ECO:0000256" key="8">
    <source>
        <dbReference type="PROSITE-ProRule" id="PRU00169"/>
    </source>
</evidence>
<dbReference type="GO" id="GO:0000976">
    <property type="term" value="F:transcription cis-regulatory region binding"/>
    <property type="evidence" value="ECO:0007669"/>
    <property type="project" value="TreeGrafter"/>
</dbReference>
<evidence type="ECO:0000256" key="1">
    <source>
        <dbReference type="ARBA" id="ARBA00004496"/>
    </source>
</evidence>
<dbReference type="GO" id="GO:0006355">
    <property type="term" value="P:regulation of DNA-templated transcription"/>
    <property type="evidence" value="ECO:0007669"/>
    <property type="project" value="InterPro"/>
</dbReference>
<proteinExistence type="predicted"/>
<dbReference type="AlphaFoldDB" id="A0A2N8KT93"/>
<protein>
    <submittedName>
        <fullName evidence="12">DNA-binding response regulator</fullName>
    </submittedName>
</protein>
<dbReference type="FunFam" id="1.10.10.10:FF:000099">
    <property type="entry name" value="Two-component system response regulator TorR"/>
    <property type="match status" value="1"/>
</dbReference>
<dbReference type="PROSITE" id="PS51755">
    <property type="entry name" value="OMPR_PHOB"/>
    <property type="match status" value="1"/>
</dbReference>
<reference evidence="12 13" key="1">
    <citation type="submission" date="2018-01" db="EMBL/GenBank/DDBJ databases">
        <title>Draft genome sequence of Paucibacter aquatile CR182 isolated from freshwater of the Nakdong River.</title>
        <authorList>
            <person name="Choi A."/>
            <person name="Chung E.J."/>
        </authorList>
    </citation>
    <scope>NUCLEOTIDE SEQUENCE [LARGE SCALE GENOMIC DNA]</scope>
    <source>
        <strain evidence="12 13">CR182</strain>
    </source>
</reference>
<dbReference type="GO" id="GO:0032993">
    <property type="term" value="C:protein-DNA complex"/>
    <property type="evidence" value="ECO:0007669"/>
    <property type="project" value="TreeGrafter"/>
</dbReference>
<dbReference type="InterPro" id="IPR001867">
    <property type="entry name" value="OmpR/PhoB-type_DNA-bd"/>
</dbReference>
<dbReference type="GO" id="GO:0005829">
    <property type="term" value="C:cytosol"/>
    <property type="evidence" value="ECO:0007669"/>
    <property type="project" value="TreeGrafter"/>
</dbReference>
<gene>
    <name evidence="12" type="ORF">C1O66_22390</name>
</gene>
<evidence type="ECO:0000256" key="9">
    <source>
        <dbReference type="PROSITE-ProRule" id="PRU01091"/>
    </source>
</evidence>
<dbReference type="Pfam" id="PF00486">
    <property type="entry name" value="Trans_reg_C"/>
    <property type="match status" value="1"/>
</dbReference>
<dbReference type="CDD" id="cd00383">
    <property type="entry name" value="trans_reg_C"/>
    <property type="match status" value="1"/>
</dbReference>
<dbReference type="InterPro" id="IPR011006">
    <property type="entry name" value="CheY-like_superfamily"/>
</dbReference>
<keyword evidence="6 9" id="KW-0238">DNA-binding</keyword>
<dbReference type="InterPro" id="IPR039420">
    <property type="entry name" value="WalR-like"/>
</dbReference>
<accession>A0A2N8KT93</accession>
<dbReference type="InterPro" id="IPR036388">
    <property type="entry name" value="WH-like_DNA-bd_sf"/>
</dbReference>
<dbReference type="RefSeq" id="WP_102770444.1">
    <property type="nucleotide sequence ID" value="NZ_POSP01000004.1"/>
</dbReference>
<dbReference type="Gene3D" id="3.40.50.2300">
    <property type="match status" value="1"/>
</dbReference>
<dbReference type="SMART" id="SM00862">
    <property type="entry name" value="Trans_reg_C"/>
    <property type="match status" value="1"/>
</dbReference>
<evidence type="ECO:0000259" key="10">
    <source>
        <dbReference type="PROSITE" id="PS50110"/>
    </source>
</evidence>
<dbReference type="InterPro" id="IPR016032">
    <property type="entry name" value="Sig_transdc_resp-reg_C-effctor"/>
</dbReference>
<dbReference type="SUPFAM" id="SSF46894">
    <property type="entry name" value="C-terminal effector domain of the bipartite response regulators"/>
    <property type="match status" value="1"/>
</dbReference>
<sequence>MDCLVVDDDQEIRLSLQSYLQRFDIRAQTAADGVEMRRLIANQHFDVVILDLMLPGEGGLSLCQWLQQRGGPPVIMLTAHGDPINRVLGLEMGADDYLGKPFEPRELVARIHALMRRIKKAGAPEDVQGAHLGSARLLQFEGWRFDRMLRQLISPEEVVMALSQAEFRMLSALVERPGRVLSREQLIELTRAPGVDVNDRSVDLSISRLRQKLGDSSREPRLIRTLRGEGYLFDATPQVLKGGTA</sequence>
<dbReference type="EMBL" id="POSP01000004">
    <property type="protein sequence ID" value="PND36677.1"/>
    <property type="molecule type" value="Genomic_DNA"/>
</dbReference>
<keyword evidence="7" id="KW-0804">Transcription</keyword>
<dbReference type="Gene3D" id="6.10.250.690">
    <property type="match status" value="1"/>
</dbReference>
<evidence type="ECO:0000256" key="4">
    <source>
        <dbReference type="ARBA" id="ARBA00023012"/>
    </source>
</evidence>
<evidence type="ECO:0000256" key="7">
    <source>
        <dbReference type="ARBA" id="ARBA00023163"/>
    </source>
</evidence>
<dbReference type="Proteomes" id="UP000235916">
    <property type="component" value="Unassembled WGS sequence"/>
</dbReference>
<evidence type="ECO:0000259" key="11">
    <source>
        <dbReference type="PROSITE" id="PS51755"/>
    </source>
</evidence>
<evidence type="ECO:0000256" key="3">
    <source>
        <dbReference type="ARBA" id="ARBA00022553"/>
    </source>
</evidence>
<feature type="domain" description="Response regulatory" evidence="10">
    <location>
        <begin position="2"/>
        <end position="115"/>
    </location>
</feature>
<keyword evidence="4" id="KW-0902">Two-component regulatory system</keyword>
<comment type="caution">
    <text evidence="12">The sequence shown here is derived from an EMBL/GenBank/DDBJ whole genome shotgun (WGS) entry which is preliminary data.</text>
</comment>
<evidence type="ECO:0000313" key="13">
    <source>
        <dbReference type="Proteomes" id="UP000235916"/>
    </source>
</evidence>
<evidence type="ECO:0000256" key="5">
    <source>
        <dbReference type="ARBA" id="ARBA00023015"/>
    </source>
</evidence>
<dbReference type="Pfam" id="PF00072">
    <property type="entry name" value="Response_reg"/>
    <property type="match status" value="1"/>
</dbReference>
<feature type="domain" description="OmpR/PhoB-type" evidence="11">
    <location>
        <begin position="135"/>
        <end position="235"/>
    </location>
</feature>
<feature type="DNA-binding region" description="OmpR/PhoB-type" evidence="9">
    <location>
        <begin position="135"/>
        <end position="235"/>
    </location>
</feature>
<dbReference type="SMART" id="SM00448">
    <property type="entry name" value="REC"/>
    <property type="match status" value="1"/>
</dbReference>
<dbReference type="Gene3D" id="1.10.10.10">
    <property type="entry name" value="Winged helix-like DNA-binding domain superfamily/Winged helix DNA-binding domain"/>
    <property type="match status" value="1"/>
</dbReference>
<feature type="modified residue" description="4-aspartylphosphate" evidence="8">
    <location>
        <position position="51"/>
    </location>
</feature>
<evidence type="ECO:0000256" key="2">
    <source>
        <dbReference type="ARBA" id="ARBA00022490"/>
    </source>
</evidence>
<dbReference type="OrthoDB" id="165980at2"/>
<dbReference type="PANTHER" id="PTHR48111:SF4">
    <property type="entry name" value="DNA-BINDING DUAL TRANSCRIPTIONAL REGULATOR OMPR"/>
    <property type="match status" value="1"/>
</dbReference>
<dbReference type="GO" id="GO:0000156">
    <property type="term" value="F:phosphorelay response regulator activity"/>
    <property type="evidence" value="ECO:0007669"/>
    <property type="project" value="TreeGrafter"/>
</dbReference>
<evidence type="ECO:0000313" key="12">
    <source>
        <dbReference type="EMBL" id="PND36677.1"/>
    </source>
</evidence>
<organism evidence="12 13">
    <name type="scientific">Kinneretia aquatilis</name>
    <dbReference type="NCBI Taxonomy" id="2070761"/>
    <lineage>
        <taxon>Bacteria</taxon>
        <taxon>Pseudomonadati</taxon>
        <taxon>Pseudomonadota</taxon>
        <taxon>Betaproteobacteria</taxon>
        <taxon>Burkholderiales</taxon>
        <taxon>Sphaerotilaceae</taxon>
        <taxon>Roseateles</taxon>
    </lineage>
</organism>
<dbReference type="PANTHER" id="PTHR48111">
    <property type="entry name" value="REGULATOR OF RPOS"/>
    <property type="match status" value="1"/>
</dbReference>
<name>A0A2N8KT93_9BURK</name>
<evidence type="ECO:0000256" key="6">
    <source>
        <dbReference type="ARBA" id="ARBA00023125"/>
    </source>
</evidence>
<dbReference type="SUPFAM" id="SSF52172">
    <property type="entry name" value="CheY-like"/>
    <property type="match status" value="1"/>
</dbReference>
<keyword evidence="13" id="KW-1185">Reference proteome</keyword>
<dbReference type="InterPro" id="IPR001789">
    <property type="entry name" value="Sig_transdc_resp-reg_receiver"/>
</dbReference>
<keyword evidence="5" id="KW-0805">Transcription regulation</keyword>
<dbReference type="CDD" id="cd17574">
    <property type="entry name" value="REC_OmpR"/>
    <property type="match status" value="1"/>
</dbReference>